<dbReference type="InterPro" id="IPR029058">
    <property type="entry name" value="AB_hydrolase_fold"/>
</dbReference>
<evidence type="ECO:0000313" key="4">
    <source>
        <dbReference type="Proteomes" id="UP000321362"/>
    </source>
</evidence>
<proteinExistence type="predicted"/>
<dbReference type="OrthoDB" id="9773293at2"/>
<evidence type="ECO:0000256" key="1">
    <source>
        <dbReference type="SAM" id="Phobius"/>
    </source>
</evidence>
<accession>A0A5B8VWS1</accession>
<organism evidence="3 4">
    <name type="scientific">Mucilaginibacter ginsenosidivorax</name>
    <dbReference type="NCBI Taxonomy" id="862126"/>
    <lineage>
        <taxon>Bacteria</taxon>
        <taxon>Pseudomonadati</taxon>
        <taxon>Bacteroidota</taxon>
        <taxon>Sphingobacteriia</taxon>
        <taxon>Sphingobacteriales</taxon>
        <taxon>Sphingobacteriaceae</taxon>
        <taxon>Mucilaginibacter</taxon>
    </lineage>
</organism>
<dbReference type="AlphaFoldDB" id="A0A5B8VWS1"/>
<protein>
    <submittedName>
        <fullName evidence="3">Alpha/beta hydrolase</fullName>
    </submittedName>
</protein>
<feature type="domain" description="AB hydrolase-1" evidence="2">
    <location>
        <begin position="68"/>
        <end position="294"/>
    </location>
</feature>
<dbReference type="Gene3D" id="3.40.50.1820">
    <property type="entry name" value="alpha/beta hydrolase"/>
    <property type="match status" value="1"/>
</dbReference>
<dbReference type="SUPFAM" id="SSF53474">
    <property type="entry name" value="alpha/beta-Hydrolases"/>
    <property type="match status" value="1"/>
</dbReference>
<dbReference type="PRINTS" id="PR00111">
    <property type="entry name" value="ABHYDROLASE"/>
</dbReference>
<gene>
    <name evidence="3" type="ORF">FSB76_05170</name>
</gene>
<dbReference type="EMBL" id="CP042437">
    <property type="protein sequence ID" value="QEC75362.1"/>
    <property type="molecule type" value="Genomic_DNA"/>
</dbReference>
<dbReference type="GO" id="GO:0016020">
    <property type="term" value="C:membrane"/>
    <property type="evidence" value="ECO:0007669"/>
    <property type="project" value="TreeGrafter"/>
</dbReference>
<dbReference type="PANTHER" id="PTHR43798">
    <property type="entry name" value="MONOACYLGLYCEROL LIPASE"/>
    <property type="match status" value="1"/>
</dbReference>
<keyword evidence="1" id="KW-0812">Transmembrane</keyword>
<evidence type="ECO:0000313" key="3">
    <source>
        <dbReference type="EMBL" id="QEC75362.1"/>
    </source>
</evidence>
<dbReference type="PANTHER" id="PTHR43798:SF33">
    <property type="entry name" value="HYDROLASE, PUTATIVE (AFU_ORTHOLOGUE AFUA_2G14860)-RELATED"/>
    <property type="match status" value="1"/>
</dbReference>
<dbReference type="GO" id="GO:0016787">
    <property type="term" value="F:hydrolase activity"/>
    <property type="evidence" value="ECO:0007669"/>
    <property type="project" value="UniProtKB-KW"/>
</dbReference>
<dbReference type="KEGG" id="mgk:FSB76_05170"/>
<dbReference type="RefSeq" id="WP_147052513.1">
    <property type="nucleotide sequence ID" value="NZ_CP042437.1"/>
</dbReference>
<keyword evidence="1" id="KW-0472">Membrane</keyword>
<reference evidence="3 4" key="1">
    <citation type="journal article" date="2013" name="J. Microbiol.">
        <title>Mucilaginibacter ginsenosidivorax sp. nov., with ginsenoside converting activity isolated from sediment.</title>
        <authorList>
            <person name="Kim J.K."/>
            <person name="Choi T.E."/>
            <person name="Liu Q.M."/>
            <person name="Park H.Y."/>
            <person name="Yi T.H."/>
            <person name="Yoon M.H."/>
            <person name="Kim S.C."/>
            <person name="Im W.T."/>
        </authorList>
    </citation>
    <scope>NUCLEOTIDE SEQUENCE [LARGE SCALE GENOMIC DNA]</scope>
    <source>
        <strain evidence="3 4">KHI28</strain>
    </source>
</reference>
<evidence type="ECO:0000259" key="2">
    <source>
        <dbReference type="Pfam" id="PF00561"/>
    </source>
</evidence>
<keyword evidence="1" id="KW-1133">Transmembrane helix</keyword>
<dbReference type="InterPro" id="IPR050266">
    <property type="entry name" value="AB_hydrolase_sf"/>
</dbReference>
<keyword evidence="4" id="KW-1185">Reference proteome</keyword>
<dbReference type="Proteomes" id="UP000321362">
    <property type="component" value="Chromosome"/>
</dbReference>
<dbReference type="Pfam" id="PF00561">
    <property type="entry name" value="Abhydrolase_1"/>
    <property type="match status" value="1"/>
</dbReference>
<feature type="transmembrane region" description="Helical" evidence="1">
    <location>
        <begin position="6"/>
        <end position="26"/>
    </location>
</feature>
<dbReference type="InterPro" id="IPR000073">
    <property type="entry name" value="AB_hydrolase_1"/>
</dbReference>
<name>A0A5B8VWS1_9SPHI</name>
<sequence>MKILKASIIIIIFLVGAATLILYGFYKYNNKEKKILTNTERKNIAGSFIKLSQGVTHYELKGPENGEVIVLVHGFSVPYYIWDGTYEYLISKGYKVLRYDTYGRGYSDRPEVTYNKELYTNQLLELISQLKLQAGKVNLAGVSFGGKIVTDFTCQHPDIVNKVILIDPVYEQQRPKAPKYLAMYNEAVNSDERAAGQVTDFKYPKQHPGWKKLYLPQMQYKGFRNALVSTLYDYEKQGRESYVCLNGANKQVLLIWGKDDKTVPFVYSDTIRSILKVNFFPVTDAAHLPFLEKPDLVNPKIVSFLKQG</sequence>
<keyword evidence="3" id="KW-0378">Hydrolase</keyword>